<keyword evidence="6" id="KW-1185">Reference proteome</keyword>
<dbReference type="FunFam" id="3.30.60.20:FF:000021">
    <property type="entry name" value="Serine/threonine-protein kinase"/>
    <property type="match status" value="1"/>
</dbReference>
<dbReference type="SUPFAM" id="SSF57889">
    <property type="entry name" value="Cysteine-rich domain"/>
    <property type="match status" value="1"/>
</dbReference>
<keyword evidence="2" id="KW-0862">Zinc</keyword>
<name>A0A3B4AZ51_9GOBI</name>
<dbReference type="PROSITE" id="PS50081">
    <property type="entry name" value="ZF_DAG_PE_2"/>
    <property type="match status" value="1"/>
</dbReference>
<feature type="region of interest" description="Disordered" evidence="3">
    <location>
        <begin position="102"/>
        <end position="131"/>
    </location>
</feature>
<dbReference type="GO" id="GO:0005829">
    <property type="term" value="C:cytosol"/>
    <property type="evidence" value="ECO:0007669"/>
    <property type="project" value="TreeGrafter"/>
</dbReference>
<dbReference type="InterPro" id="IPR046349">
    <property type="entry name" value="C1-like_sf"/>
</dbReference>
<sequence length="131" mass="14505">HDLTSENLLQKICSAQQVQQGDTVEVVLSAQSCAPELLPRPHSLTVHSYKAPAFCDHCGLMLWGLVRQGLKCEGCGLNFHKRCVFKVLNSCSGERKRRRSSALSLTSVRLDQTGPSSDRTRATRLDQDIPN</sequence>
<reference evidence="5" key="1">
    <citation type="submission" date="2025-08" db="UniProtKB">
        <authorList>
            <consortium name="Ensembl"/>
        </authorList>
    </citation>
    <scope>IDENTIFICATION</scope>
</reference>
<proteinExistence type="predicted"/>
<dbReference type="CDD" id="cd20795">
    <property type="entry name" value="C1_PKD_rpt1"/>
    <property type="match status" value="1"/>
</dbReference>
<evidence type="ECO:0000256" key="3">
    <source>
        <dbReference type="SAM" id="MobiDB-lite"/>
    </source>
</evidence>
<organism evidence="5 6">
    <name type="scientific">Periophthalmus magnuspinnatus</name>
    <dbReference type="NCBI Taxonomy" id="409849"/>
    <lineage>
        <taxon>Eukaryota</taxon>
        <taxon>Metazoa</taxon>
        <taxon>Chordata</taxon>
        <taxon>Craniata</taxon>
        <taxon>Vertebrata</taxon>
        <taxon>Euteleostomi</taxon>
        <taxon>Actinopterygii</taxon>
        <taxon>Neopterygii</taxon>
        <taxon>Teleostei</taxon>
        <taxon>Neoteleostei</taxon>
        <taxon>Acanthomorphata</taxon>
        <taxon>Gobiaria</taxon>
        <taxon>Gobiiformes</taxon>
        <taxon>Gobioidei</taxon>
        <taxon>Gobiidae</taxon>
        <taxon>Oxudercinae</taxon>
        <taxon>Periophthalmus</taxon>
    </lineage>
</organism>
<dbReference type="GO" id="GO:0035556">
    <property type="term" value="P:intracellular signal transduction"/>
    <property type="evidence" value="ECO:0007669"/>
    <property type="project" value="TreeGrafter"/>
</dbReference>
<evidence type="ECO:0000256" key="1">
    <source>
        <dbReference type="ARBA" id="ARBA00022723"/>
    </source>
</evidence>
<dbReference type="GO" id="GO:0016020">
    <property type="term" value="C:membrane"/>
    <property type="evidence" value="ECO:0007669"/>
    <property type="project" value="UniProtKB-SubCell"/>
</dbReference>
<dbReference type="PANTHER" id="PTHR22968:SF24">
    <property type="entry name" value="SERINE_THREONINE-PROTEIN KINASE"/>
    <property type="match status" value="1"/>
</dbReference>
<evidence type="ECO:0000313" key="5">
    <source>
        <dbReference type="Ensembl" id="ENSPMGP00000021990.1"/>
    </source>
</evidence>
<accession>A0A3B4AZ51</accession>
<dbReference type="PANTHER" id="PTHR22968">
    <property type="entry name" value="PROTEIN KINASE C, MU"/>
    <property type="match status" value="1"/>
</dbReference>
<dbReference type="GO" id="GO:0004674">
    <property type="term" value="F:protein serine/threonine kinase activity"/>
    <property type="evidence" value="ECO:0007669"/>
    <property type="project" value="UniProtKB-KW"/>
</dbReference>
<dbReference type="SMART" id="SM00109">
    <property type="entry name" value="C1"/>
    <property type="match status" value="1"/>
</dbReference>
<keyword evidence="1" id="KW-0479">Metal-binding</keyword>
<dbReference type="GO" id="GO:0008270">
    <property type="term" value="F:zinc ion binding"/>
    <property type="evidence" value="ECO:0007669"/>
    <property type="project" value="UniProtKB-KW"/>
</dbReference>
<dbReference type="InterPro" id="IPR002219">
    <property type="entry name" value="PKC_DAG/PE"/>
</dbReference>
<reference evidence="5" key="2">
    <citation type="submission" date="2025-09" db="UniProtKB">
        <authorList>
            <consortium name="Ensembl"/>
        </authorList>
    </citation>
    <scope>IDENTIFICATION</scope>
</reference>
<dbReference type="Gene3D" id="3.30.60.20">
    <property type="match status" value="1"/>
</dbReference>
<protein>
    <recommendedName>
        <fullName evidence="4">Phorbol-ester/DAG-type domain-containing protein</fullName>
    </recommendedName>
</protein>
<feature type="compositionally biased region" description="Basic and acidic residues" evidence="3">
    <location>
        <begin position="118"/>
        <end position="131"/>
    </location>
</feature>
<dbReference type="GO" id="GO:0007200">
    <property type="term" value="P:phospholipase C-activating G protein-coupled receptor signaling pathway"/>
    <property type="evidence" value="ECO:0007669"/>
    <property type="project" value="TreeGrafter"/>
</dbReference>
<evidence type="ECO:0000256" key="2">
    <source>
        <dbReference type="ARBA" id="ARBA00022833"/>
    </source>
</evidence>
<dbReference type="Ensembl" id="ENSPMGT00000023422.1">
    <property type="protein sequence ID" value="ENSPMGP00000021990.1"/>
    <property type="gene ID" value="ENSPMGG00000017534.1"/>
</dbReference>
<dbReference type="PRINTS" id="PR00008">
    <property type="entry name" value="DAGPEDOMAIN"/>
</dbReference>
<dbReference type="Pfam" id="PF00130">
    <property type="entry name" value="C1_1"/>
    <property type="match status" value="1"/>
</dbReference>
<dbReference type="InterPro" id="IPR020454">
    <property type="entry name" value="DAG/PE-bd"/>
</dbReference>
<dbReference type="Proteomes" id="UP000261520">
    <property type="component" value="Unplaced"/>
</dbReference>
<evidence type="ECO:0000259" key="4">
    <source>
        <dbReference type="PROSITE" id="PS50081"/>
    </source>
</evidence>
<feature type="domain" description="Phorbol-ester/DAG-type" evidence="4">
    <location>
        <begin position="41"/>
        <end position="91"/>
    </location>
</feature>
<dbReference type="AlphaFoldDB" id="A0A3B4AZ51"/>
<evidence type="ECO:0000313" key="6">
    <source>
        <dbReference type="Proteomes" id="UP000261520"/>
    </source>
</evidence>
<dbReference type="PROSITE" id="PS00479">
    <property type="entry name" value="ZF_DAG_PE_1"/>
    <property type="match status" value="1"/>
</dbReference>
<feature type="compositionally biased region" description="Polar residues" evidence="3">
    <location>
        <begin position="102"/>
        <end position="117"/>
    </location>
</feature>